<sequence length="100" mass="11275">MANLPECTNNGGQLSNTSNASETDSSKVIMGIRHSSRPHYGVQFHPESIATHYGRQIFQNFKKMTSDFGLCSSWLQERKVHSIGRFCRTTCSCPEELVTY</sequence>
<dbReference type="GO" id="GO:0000162">
    <property type="term" value="P:L-tryptophan biosynthetic process"/>
    <property type="evidence" value="ECO:0007669"/>
    <property type="project" value="TreeGrafter"/>
</dbReference>
<accession>A0A0A9DXL8</accession>
<keyword evidence="1" id="KW-0315">Glutamine amidotransferase</keyword>
<reference evidence="4" key="2">
    <citation type="journal article" date="2015" name="Data Brief">
        <title>Shoot transcriptome of the giant reed, Arundo donax.</title>
        <authorList>
            <person name="Barrero R.A."/>
            <person name="Guerrero F.D."/>
            <person name="Moolhuijzen P."/>
            <person name="Goolsby J.A."/>
            <person name="Tidwell J."/>
            <person name="Bellgard S.E."/>
            <person name="Bellgard M.I."/>
        </authorList>
    </citation>
    <scope>NUCLEOTIDE SEQUENCE</scope>
    <source>
        <tissue evidence="4">Shoot tissue taken approximately 20 cm above the soil surface</tissue>
    </source>
</reference>
<proteinExistence type="predicted"/>
<dbReference type="Pfam" id="PF00117">
    <property type="entry name" value="GATase"/>
    <property type="match status" value="1"/>
</dbReference>
<evidence type="ECO:0000259" key="3">
    <source>
        <dbReference type="Pfam" id="PF00117"/>
    </source>
</evidence>
<dbReference type="EMBL" id="GBRH01209398">
    <property type="protein sequence ID" value="JAD88497.1"/>
    <property type="molecule type" value="Transcribed_RNA"/>
</dbReference>
<feature type="region of interest" description="Disordered" evidence="2">
    <location>
        <begin position="1"/>
        <end position="30"/>
    </location>
</feature>
<dbReference type="GO" id="GO:0004049">
    <property type="term" value="F:anthranilate synthase activity"/>
    <property type="evidence" value="ECO:0007669"/>
    <property type="project" value="TreeGrafter"/>
</dbReference>
<feature type="compositionally biased region" description="Polar residues" evidence="2">
    <location>
        <begin position="1"/>
        <end position="23"/>
    </location>
</feature>
<organism evidence="4">
    <name type="scientific">Arundo donax</name>
    <name type="common">Giant reed</name>
    <name type="synonym">Donax arundinaceus</name>
    <dbReference type="NCBI Taxonomy" id="35708"/>
    <lineage>
        <taxon>Eukaryota</taxon>
        <taxon>Viridiplantae</taxon>
        <taxon>Streptophyta</taxon>
        <taxon>Embryophyta</taxon>
        <taxon>Tracheophyta</taxon>
        <taxon>Spermatophyta</taxon>
        <taxon>Magnoliopsida</taxon>
        <taxon>Liliopsida</taxon>
        <taxon>Poales</taxon>
        <taxon>Poaceae</taxon>
        <taxon>PACMAD clade</taxon>
        <taxon>Arundinoideae</taxon>
        <taxon>Arundineae</taxon>
        <taxon>Arundo</taxon>
    </lineage>
</organism>
<dbReference type="InterPro" id="IPR017926">
    <property type="entry name" value="GATASE"/>
</dbReference>
<evidence type="ECO:0000256" key="2">
    <source>
        <dbReference type="SAM" id="MobiDB-lite"/>
    </source>
</evidence>
<evidence type="ECO:0000256" key="1">
    <source>
        <dbReference type="ARBA" id="ARBA00022962"/>
    </source>
</evidence>
<dbReference type="InterPro" id="IPR029062">
    <property type="entry name" value="Class_I_gatase-like"/>
</dbReference>
<dbReference type="SUPFAM" id="SSF52317">
    <property type="entry name" value="Class I glutamine amidotransferase-like"/>
    <property type="match status" value="1"/>
</dbReference>
<protein>
    <submittedName>
        <fullName evidence="4">PABAS</fullName>
    </submittedName>
</protein>
<feature type="domain" description="Glutamine amidotransferase" evidence="3">
    <location>
        <begin position="22"/>
        <end position="61"/>
    </location>
</feature>
<dbReference type="GO" id="GO:0005829">
    <property type="term" value="C:cytosol"/>
    <property type="evidence" value="ECO:0007669"/>
    <property type="project" value="TreeGrafter"/>
</dbReference>
<dbReference type="PANTHER" id="PTHR43418:SF15">
    <property type="entry name" value="GLUTAMINE AMIDOTRANSFERASE DOMAIN-CONTAINING PROTEIN"/>
    <property type="match status" value="1"/>
</dbReference>
<evidence type="ECO:0000313" key="4">
    <source>
        <dbReference type="EMBL" id="JAD88497.1"/>
    </source>
</evidence>
<reference evidence="4" key="1">
    <citation type="submission" date="2014-09" db="EMBL/GenBank/DDBJ databases">
        <authorList>
            <person name="Magalhaes I.L.F."/>
            <person name="Oliveira U."/>
            <person name="Santos F.R."/>
            <person name="Vidigal T.H.D.A."/>
            <person name="Brescovit A.D."/>
            <person name="Santos A.J."/>
        </authorList>
    </citation>
    <scope>NUCLEOTIDE SEQUENCE</scope>
    <source>
        <tissue evidence="4">Shoot tissue taken approximately 20 cm above the soil surface</tissue>
    </source>
</reference>
<dbReference type="PROSITE" id="PS51273">
    <property type="entry name" value="GATASE_TYPE_1"/>
    <property type="match status" value="1"/>
</dbReference>
<dbReference type="InterPro" id="IPR050472">
    <property type="entry name" value="Anth_synth/Amidotransfase"/>
</dbReference>
<dbReference type="Gene3D" id="3.40.50.880">
    <property type="match status" value="1"/>
</dbReference>
<dbReference type="PANTHER" id="PTHR43418">
    <property type="entry name" value="MULTIFUNCTIONAL TRYPTOPHAN BIOSYNTHESIS PROTEIN-RELATED"/>
    <property type="match status" value="1"/>
</dbReference>
<dbReference type="AlphaFoldDB" id="A0A0A9DXL8"/>
<name>A0A0A9DXL8_ARUDO</name>